<protein>
    <submittedName>
        <fullName evidence="1">DUF4245 domain-containing protein</fullName>
    </submittedName>
</protein>
<evidence type="ECO:0000313" key="1">
    <source>
        <dbReference type="EMBL" id="KAA0023925.1"/>
    </source>
</evidence>
<dbReference type="InterPro" id="IPR025339">
    <property type="entry name" value="DUF4245"/>
</dbReference>
<sequence length="191" mass="20215">MASDKPRILHSSKDMMFSLIPLVIMCVIIAAIASQCAFRPGGPKEGPIPNFDVDASLKYDASELAFPIRNPHVPDGWKPNSGSRTKVNGPGGGDVSTVGYITDAGAFMQLSQSNATEDALVPALFGDRSATGSNELDGHTWVIYAEKGSEPLWVADFTQVRVLLKGAGTTDEFTALAHAVDAATPLKSRTP</sequence>
<reference evidence="1 2" key="1">
    <citation type="submission" date="2019-07" db="EMBL/GenBank/DDBJ databases">
        <title>Rhodococcus cavernicolus sp. nov., isolated from a cave.</title>
        <authorList>
            <person name="Lee S.D."/>
        </authorList>
    </citation>
    <scope>NUCLEOTIDE SEQUENCE [LARGE SCALE GENOMIC DNA]</scope>
    <source>
        <strain evidence="1 2">C1-24</strain>
    </source>
</reference>
<keyword evidence="2" id="KW-1185">Reference proteome</keyword>
<dbReference type="Proteomes" id="UP000322244">
    <property type="component" value="Unassembled WGS sequence"/>
</dbReference>
<dbReference type="EMBL" id="VLNY01000002">
    <property type="protein sequence ID" value="KAA0023925.1"/>
    <property type="molecule type" value="Genomic_DNA"/>
</dbReference>
<proteinExistence type="predicted"/>
<evidence type="ECO:0000313" key="2">
    <source>
        <dbReference type="Proteomes" id="UP000322244"/>
    </source>
</evidence>
<dbReference type="RefSeq" id="WP_149429085.1">
    <property type="nucleotide sequence ID" value="NZ_VLNY01000002.1"/>
</dbReference>
<dbReference type="AlphaFoldDB" id="A0A5A7SHF4"/>
<comment type="caution">
    <text evidence="1">The sequence shown here is derived from an EMBL/GenBank/DDBJ whole genome shotgun (WGS) entry which is preliminary data.</text>
</comment>
<accession>A0A5A7SHF4</accession>
<organism evidence="1 2">
    <name type="scientific">Antrihabitans cavernicola</name>
    <dbReference type="NCBI Taxonomy" id="2495913"/>
    <lineage>
        <taxon>Bacteria</taxon>
        <taxon>Bacillati</taxon>
        <taxon>Actinomycetota</taxon>
        <taxon>Actinomycetes</taxon>
        <taxon>Mycobacteriales</taxon>
        <taxon>Nocardiaceae</taxon>
        <taxon>Antrihabitans</taxon>
    </lineage>
</organism>
<dbReference type="Pfam" id="PF14030">
    <property type="entry name" value="DUF4245"/>
    <property type="match status" value="1"/>
</dbReference>
<gene>
    <name evidence="1" type="ORF">FOY51_04915</name>
</gene>
<dbReference type="OrthoDB" id="4772660at2"/>
<name>A0A5A7SHF4_9NOCA</name>